<dbReference type="GO" id="GO:0009231">
    <property type="term" value="P:riboflavin biosynthetic process"/>
    <property type="evidence" value="ECO:0007669"/>
    <property type="project" value="InterPro"/>
</dbReference>
<keyword evidence="1" id="KW-0285">Flavoprotein</keyword>
<reference evidence="7" key="1">
    <citation type="submission" date="2021-01" db="EMBL/GenBank/DDBJ databases">
        <authorList>
            <consortium name="Genoscope - CEA"/>
            <person name="William W."/>
        </authorList>
    </citation>
    <scope>NUCLEOTIDE SEQUENCE</scope>
</reference>
<evidence type="ECO:0000313" key="7">
    <source>
        <dbReference type="EMBL" id="CAD8074245.1"/>
    </source>
</evidence>
<evidence type="ECO:0000256" key="2">
    <source>
        <dbReference type="ARBA" id="ARBA00022643"/>
    </source>
</evidence>
<evidence type="ECO:0000256" key="4">
    <source>
        <dbReference type="ARBA" id="ARBA00022741"/>
    </source>
</evidence>
<dbReference type="PANTHER" id="PTHR22749:SF6">
    <property type="entry name" value="RIBOFLAVIN KINASE"/>
    <property type="match status" value="1"/>
</dbReference>
<dbReference type="Pfam" id="PF01687">
    <property type="entry name" value="Flavokinase"/>
    <property type="match status" value="1"/>
</dbReference>
<keyword evidence="2" id="KW-0288">FMN</keyword>
<keyword evidence="3" id="KW-0808">Transferase</keyword>
<dbReference type="SMART" id="SM00904">
    <property type="entry name" value="Flavokinase"/>
    <property type="match status" value="1"/>
</dbReference>
<evidence type="ECO:0000256" key="1">
    <source>
        <dbReference type="ARBA" id="ARBA00022630"/>
    </source>
</evidence>
<keyword evidence="4" id="KW-0547">Nucleotide-binding</keyword>
<dbReference type="InterPro" id="IPR023468">
    <property type="entry name" value="Riboflavin_kinase"/>
</dbReference>
<dbReference type="InterPro" id="IPR015865">
    <property type="entry name" value="Riboflavin_kinase_bac/euk"/>
</dbReference>
<dbReference type="AlphaFoldDB" id="A0A8S1M9B4"/>
<proteinExistence type="predicted"/>
<sequence>MISKCYINCEIILDFNSLLFSILKKQNPDLNLNLNDVQENPKKYLETQELLLQNLCILKPQIGAIETLQFLESQNIQPIIYSEYTQILQQHFPYLKWQEFTDQDKNVIVIDPRLDFCEQLLKKQIQVVLFKNYKLKDKDYWNQILQNKQILFAESWETFPWQDFKFVTQPIFSPDQFKVNECENAATKYWNTYLKLNPIEFTSQIIHGRNRGGTMLGIPTANLLISEEIQQQTKNLLPGVYAGITYLENVKYGGVLSIGYNPYFLDTPQTIEVHLYGEFQEDFYGANLRLIITHFLRPESDFRTFDHLIKAISNDKIIGRKLVC</sequence>
<protein>
    <recommendedName>
        <fullName evidence="6">Riboflavin kinase domain-containing protein</fullName>
    </recommendedName>
</protein>
<dbReference type="GO" id="GO:0009398">
    <property type="term" value="P:FMN biosynthetic process"/>
    <property type="evidence" value="ECO:0007669"/>
    <property type="project" value="TreeGrafter"/>
</dbReference>
<keyword evidence="5" id="KW-0067">ATP-binding</keyword>
<comment type="caution">
    <text evidence="7">The sequence shown here is derived from an EMBL/GenBank/DDBJ whole genome shotgun (WGS) entry which is preliminary data.</text>
</comment>
<dbReference type="OMA" id="CYINCEI"/>
<gene>
    <name evidence="7" type="ORF">PPRIM_AZ9-3.1.T0520151</name>
</gene>
<keyword evidence="8" id="KW-1185">Reference proteome</keyword>
<dbReference type="PANTHER" id="PTHR22749">
    <property type="entry name" value="RIBOFLAVIN KINASE/FMN ADENYLYLTRANSFERASE"/>
    <property type="match status" value="1"/>
</dbReference>
<dbReference type="EMBL" id="CAJJDM010000052">
    <property type="protein sequence ID" value="CAD8074245.1"/>
    <property type="molecule type" value="Genomic_DNA"/>
</dbReference>
<dbReference type="Proteomes" id="UP000688137">
    <property type="component" value="Unassembled WGS sequence"/>
</dbReference>
<evidence type="ECO:0000256" key="5">
    <source>
        <dbReference type="ARBA" id="ARBA00022840"/>
    </source>
</evidence>
<organism evidence="7 8">
    <name type="scientific">Paramecium primaurelia</name>
    <dbReference type="NCBI Taxonomy" id="5886"/>
    <lineage>
        <taxon>Eukaryota</taxon>
        <taxon>Sar</taxon>
        <taxon>Alveolata</taxon>
        <taxon>Ciliophora</taxon>
        <taxon>Intramacronucleata</taxon>
        <taxon>Oligohymenophorea</taxon>
        <taxon>Peniculida</taxon>
        <taxon>Parameciidae</taxon>
        <taxon>Paramecium</taxon>
    </lineage>
</organism>
<dbReference type="GO" id="GO:0008531">
    <property type="term" value="F:riboflavin kinase activity"/>
    <property type="evidence" value="ECO:0007669"/>
    <property type="project" value="InterPro"/>
</dbReference>
<evidence type="ECO:0000259" key="6">
    <source>
        <dbReference type="SMART" id="SM00904"/>
    </source>
</evidence>
<dbReference type="GO" id="GO:0005524">
    <property type="term" value="F:ATP binding"/>
    <property type="evidence" value="ECO:0007669"/>
    <property type="project" value="UniProtKB-KW"/>
</dbReference>
<feature type="domain" description="Riboflavin kinase" evidence="6">
    <location>
        <begin position="194"/>
        <end position="324"/>
    </location>
</feature>
<accession>A0A8S1M9B4</accession>
<name>A0A8S1M9B4_PARPR</name>
<evidence type="ECO:0000256" key="3">
    <source>
        <dbReference type="ARBA" id="ARBA00022679"/>
    </source>
</evidence>
<evidence type="ECO:0000313" key="8">
    <source>
        <dbReference type="Proteomes" id="UP000688137"/>
    </source>
</evidence>